<comment type="caution">
    <text evidence="1">The sequence shown here is derived from an EMBL/GenBank/DDBJ whole genome shotgun (WGS) entry which is preliminary data.</text>
</comment>
<keyword evidence="2" id="KW-1185">Reference proteome</keyword>
<dbReference type="EMBL" id="BRXW01000050">
    <property type="protein sequence ID" value="GMI02853.1"/>
    <property type="molecule type" value="Genomic_DNA"/>
</dbReference>
<dbReference type="OrthoDB" id="207328at2759"/>
<organism evidence="1 2">
    <name type="scientific">Triparma laevis f. longispina</name>
    <dbReference type="NCBI Taxonomy" id="1714387"/>
    <lineage>
        <taxon>Eukaryota</taxon>
        <taxon>Sar</taxon>
        <taxon>Stramenopiles</taxon>
        <taxon>Ochrophyta</taxon>
        <taxon>Bolidophyceae</taxon>
        <taxon>Parmales</taxon>
        <taxon>Triparmaceae</taxon>
        <taxon>Triparma</taxon>
    </lineage>
</organism>
<name>A0A9W7C614_9STRA</name>
<dbReference type="SUPFAM" id="SSF81301">
    <property type="entry name" value="Nucleotidyltransferase"/>
    <property type="match status" value="1"/>
</dbReference>
<dbReference type="InterPro" id="IPR043519">
    <property type="entry name" value="NT_sf"/>
</dbReference>
<sequence>MDHYLDWLKNLLRGHGHKGDVCDLVNVFLHELDRDELALAGHEGPVEDYESVRNLFENHPEFEMSFQSFLEAKMEEEVQKEEEKTFKSHKVLQKRMSVVTLSKQTIEQFSMIHTLLQCRLLHYETSSFLHNRSFEQKILHSFGEPPQQQSANLDEIIEDATRAKTKLNMLLAEWLRDKLLDPDQLVSDGFKVLTKVPLKSRKSCQEKAKQKYGGDVKRIVDVARCSIVVGSENLLSDLVEALLMNGMKGITAVRLKNRIKHPLFTGARDCLMNVSVDIGNGKTHIAEIQLQLAPFLKLRKQSLEVFNFFRDHFKTSPTDPEYQNKADILDRLHSDGEAAPSGAGFAQELLASDSVGRLVALDELTSPLFLDEKDTNLKCRARLLTLAEERGACEEMKLKYMDALSSAYSRCSRNEELLENAKRTYERKKALFGEDHPETKKSLDWVASGKTKKYYKSAGR</sequence>
<gene>
    <name evidence="1" type="ORF">TrLO_g14071</name>
</gene>
<dbReference type="AlphaFoldDB" id="A0A9W7C614"/>
<evidence type="ECO:0000313" key="1">
    <source>
        <dbReference type="EMBL" id="GMI02853.1"/>
    </source>
</evidence>
<dbReference type="Proteomes" id="UP001165122">
    <property type="component" value="Unassembled WGS sequence"/>
</dbReference>
<protein>
    <submittedName>
        <fullName evidence="1">Uncharacterized protein</fullName>
    </submittedName>
</protein>
<accession>A0A9W7C614</accession>
<evidence type="ECO:0000313" key="2">
    <source>
        <dbReference type="Proteomes" id="UP001165122"/>
    </source>
</evidence>
<reference evidence="2" key="1">
    <citation type="journal article" date="2023" name="Commun. Biol.">
        <title>Genome analysis of Parmales, the sister group of diatoms, reveals the evolutionary specialization of diatoms from phago-mixotrophs to photoautotrophs.</title>
        <authorList>
            <person name="Ban H."/>
            <person name="Sato S."/>
            <person name="Yoshikawa S."/>
            <person name="Yamada K."/>
            <person name="Nakamura Y."/>
            <person name="Ichinomiya M."/>
            <person name="Sato N."/>
            <person name="Blanc-Mathieu R."/>
            <person name="Endo H."/>
            <person name="Kuwata A."/>
            <person name="Ogata H."/>
        </authorList>
    </citation>
    <scope>NUCLEOTIDE SEQUENCE [LARGE SCALE GENOMIC DNA]</scope>
    <source>
        <strain evidence="2">NIES 3700</strain>
    </source>
</reference>
<proteinExistence type="predicted"/>